<keyword evidence="12" id="KW-1185">Reference proteome</keyword>
<keyword evidence="5 8" id="KW-0249">Electron transport</keyword>
<feature type="region of interest" description="Disordered" evidence="9">
    <location>
        <begin position="443"/>
        <end position="509"/>
    </location>
</feature>
<feature type="binding site" evidence="8">
    <location>
        <position position="412"/>
    </location>
    <ligand>
        <name>[4Fe-4S] cluster</name>
        <dbReference type="ChEBI" id="CHEBI:49883"/>
        <label>2</label>
    </ligand>
</feature>
<comment type="caution">
    <text evidence="11">The sequence shown here is derived from an EMBL/GenBank/DDBJ whole genome shotgun (WGS) entry which is preliminary data.</text>
</comment>
<feature type="region of interest" description="Disordered" evidence="9">
    <location>
        <begin position="1"/>
        <end position="27"/>
    </location>
</feature>
<reference evidence="11 12" key="1">
    <citation type="submission" date="2016-07" db="EMBL/GenBank/DDBJ databases">
        <title>Draft Genome Sequence of Methylophaga muralis Bur 1.</title>
        <authorList>
            <person name="Vasilenko O.V."/>
            <person name="Doronina N.V."/>
            <person name="Shmareva M.N."/>
            <person name="Tarlachkov S.V."/>
            <person name="Mustakhimov I."/>
            <person name="Trotsenko Y.A."/>
        </authorList>
    </citation>
    <scope>NUCLEOTIDE SEQUENCE [LARGE SCALE GENOMIC DNA]</scope>
    <source>
        <strain evidence="11 12">Bur 1</strain>
    </source>
</reference>
<feature type="binding site" evidence="8">
    <location>
        <position position="373"/>
    </location>
    <ligand>
        <name>[4Fe-4S] cluster</name>
        <dbReference type="ChEBI" id="CHEBI:49883"/>
        <label>1</label>
    </ligand>
</feature>
<dbReference type="EMBL" id="MCRI01000012">
    <property type="protein sequence ID" value="ODN66882.1"/>
    <property type="molecule type" value="Genomic_DNA"/>
</dbReference>
<comment type="similarity">
    <text evidence="8">Belongs to the 4Fe4S bacterial-type ferredoxin family. RnfC subfamily.</text>
</comment>
<dbReference type="PANTHER" id="PTHR43034">
    <property type="entry name" value="ION-TRANSLOCATING OXIDOREDUCTASE COMPLEX SUBUNIT C"/>
    <property type="match status" value="1"/>
</dbReference>
<dbReference type="HAMAP" id="MF_00461">
    <property type="entry name" value="RsxC_RnfC"/>
    <property type="match status" value="1"/>
</dbReference>
<dbReference type="GO" id="GO:0005886">
    <property type="term" value="C:plasma membrane"/>
    <property type="evidence" value="ECO:0007669"/>
    <property type="project" value="UniProtKB-SubCell"/>
</dbReference>
<protein>
    <recommendedName>
        <fullName evidence="8">Ion-translocating oxidoreductase complex subunit C</fullName>
        <ecNumber evidence="8">7.-.-.-</ecNumber>
    </recommendedName>
    <alternativeName>
        <fullName evidence="8">Rnf electron transport complex subunit C</fullName>
    </alternativeName>
</protein>
<evidence type="ECO:0000256" key="6">
    <source>
        <dbReference type="ARBA" id="ARBA00023004"/>
    </source>
</evidence>
<evidence type="ECO:0000256" key="5">
    <source>
        <dbReference type="ARBA" id="ARBA00022982"/>
    </source>
</evidence>
<dbReference type="Gene3D" id="3.30.70.20">
    <property type="match status" value="1"/>
</dbReference>
<name>A0A1E3GS48_9GAMM</name>
<dbReference type="PANTHER" id="PTHR43034:SF2">
    <property type="entry name" value="ION-TRANSLOCATING OXIDOREDUCTASE COMPLEX SUBUNIT C"/>
    <property type="match status" value="1"/>
</dbReference>
<dbReference type="STRING" id="291169.A9E74_01432"/>
<dbReference type="PROSITE" id="PS00198">
    <property type="entry name" value="4FE4S_FER_1"/>
    <property type="match status" value="1"/>
</dbReference>
<dbReference type="EC" id="7.-.-.-" evidence="8"/>
<dbReference type="PATRIC" id="fig|291169.3.peg.1438"/>
<dbReference type="GO" id="GO:0022900">
    <property type="term" value="P:electron transport chain"/>
    <property type="evidence" value="ECO:0007669"/>
    <property type="project" value="UniProtKB-UniRule"/>
</dbReference>
<keyword evidence="8" id="KW-1003">Cell membrane</keyword>
<dbReference type="InterPro" id="IPR017900">
    <property type="entry name" value="4Fe4S_Fe_S_CS"/>
</dbReference>
<feature type="binding site" evidence="8">
    <location>
        <position position="418"/>
    </location>
    <ligand>
        <name>[4Fe-4S] cluster</name>
        <dbReference type="ChEBI" id="CHEBI:49883"/>
        <label>2</label>
    </ligand>
</feature>
<feature type="binding site" evidence="8">
    <location>
        <position position="415"/>
    </location>
    <ligand>
        <name>[4Fe-4S] cluster</name>
        <dbReference type="ChEBI" id="CHEBI:49883"/>
        <label>2</label>
    </ligand>
</feature>
<dbReference type="Pfam" id="PF01512">
    <property type="entry name" value="Complex1_51K"/>
    <property type="match status" value="1"/>
</dbReference>
<keyword evidence="8" id="KW-1278">Translocase</keyword>
<sequence length="509" mass="55719">MSAPLGDFPGGLKLPGHKKRSTQGPIRKTPISKQLVLPLQQHIGAAAVPIVEVGDKVLKGQRIARAEGHVSVCLHAPSSGVITAIGEHAIPHPSGLSAPCITIETDGEDRWIDRQQIKDFRQHSAHELRQIIRDAGIVGLGGAGFPSFIKLNPGVHHSVETLLINGAECEPYISCDDMLMRERADGILDGVEIMLFALRASRCILAIEDNKPEAIAAMRYALSGRSHLSQTEIVVVPTRYPTGGEKQLIQVVTNKQVPTNKLPIDIGIVCHNPGTAYAVGRAILHGEPLISRVVTVTGTDVPHAGNFETLFGTPIKDLLVFCETRRQPDEPFIQGGPMMGYSLAGDDLPITKTANCILVGVDDVAPPAQPLPCIRCGDCADVCPASLLPQQLYWYSRAKDFDKTRDYNLFDCIECGCCDYVCPSKIPLVSYFRFAKTEIMNQERERHKSDLARQRHESRLERLEREAQEKEERQRQRKAALAATKAAKAKEEDSTNTAEAADSVTEEKA</sequence>
<keyword evidence="7 8" id="KW-0411">Iron-sulfur</keyword>
<dbReference type="GO" id="GO:0051539">
    <property type="term" value="F:4 iron, 4 sulfur cluster binding"/>
    <property type="evidence" value="ECO:0007669"/>
    <property type="project" value="UniProtKB-KW"/>
</dbReference>
<keyword evidence="1 8" id="KW-0813">Transport</keyword>
<dbReference type="InterPro" id="IPR011538">
    <property type="entry name" value="Nuo51_FMN-bd"/>
</dbReference>
<feature type="binding site" evidence="8">
    <location>
        <position position="376"/>
    </location>
    <ligand>
        <name>[4Fe-4S] cluster</name>
        <dbReference type="ChEBI" id="CHEBI:49883"/>
        <label>1</label>
    </ligand>
</feature>
<dbReference type="Gene3D" id="3.40.50.11540">
    <property type="entry name" value="NADH-ubiquinone oxidoreductase 51kDa subunit"/>
    <property type="match status" value="1"/>
</dbReference>
<dbReference type="PROSITE" id="PS51379">
    <property type="entry name" value="4FE4S_FER_2"/>
    <property type="match status" value="2"/>
</dbReference>
<comment type="function">
    <text evidence="8">Part of a membrane-bound complex that couples electron transfer with translocation of ions across the membrane.</text>
</comment>
<gene>
    <name evidence="8 11" type="primary">rnfC</name>
    <name evidence="11" type="ORF">A9E74_01432</name>
</gene>
<evidence type="ECO:0000256" key="3">
    <source>
        <dbReference type="ARBA" id="ARBA00022723"/>
    </source>
</evidence>
<evidence type="ECO:0000256" key="2">
    <source>
        <dbReference type="ARBA" id="ARBA00022485"/>
    </source>
</evidence>
<dbReference type="SUPFAM" id="SSF46548">
    <property type="entry name" value="alpha-helical ferredoxin"/>
    <property type="match status" value="1"/>
</dbReference>
<dbReference type="NCBIfam" id="NF003454">
    <property type="entry name" value="PRK05035.1"/>
    <property type="match status" value="1"/>
</dbReference>
<feature type="compositionally biased region" description="Basic and acidic residues" evidence="9">
    <location>
        <begin position="443"/>
        <end position="474"/>
    </location>
</feature>
<keyword evidence="3 8" id="KW-0479">Metal-binding</keyword>
<feature type="domain" description="4Fe-4S ferredoxin-type" evidence="10">
    <location>
        <begin position="364"/>
        <end position="393"/>
    </location>
</feature>
<accession>A0A1E3GS48</accession>
<dbReference type="InterPro" id="IPR037225">
    <property type="entry name" value="Nuo51_FMN-bd_sf"/>
</dbReference>
<feature type="binding site" evidence="8">
    <location>
        <position position="383"/>
    </location>
    <ligand>
        <name>[4Fe-4S] cluster</name>
        <dbReference type="ChEBI" id="CHEBI:49883"/>
        <label>2</label>
    </ligand>
</feature>
<keyword evidence="6 8" id="KW-0408">Iron</keyword>
<dbReference type="InterPro" id="IPR017896">
    <property type="entry name" value="4Fe4S_Fe-S-bd"/>
</dbReference>
<keyword evidence="2 8" id="KW-0004">4Fe-4S</keyword>
<evidence type="ECO:0000256" key="1">
    <source>
        <dbReference type="ARBA" id="ARBA00022448"/>
    </source>
</evidence>
<dbReference type="RefSeq" id="WP_069295901.1">
    <property type="nucleotide sequence ID" value="NZ_MCRI01000012.1"/>
</dbReference>
<evidence type="ECO:0000259" key="10">
    <source>
        <dbReference type="PROSITE" id="PS51379"/>
    </source>
</evidence>
<dbReference type="Proteomes" id="UP000094379">
    <property type="component" value="Unassembled WGS sequence"/>
</dbReference>
<evidence type="ECO:0000256" key="9">
    <source>
        <dbReference type="SAM" id="MobiDB-lite"/>
    </source>
</evidence>
<proteinExistence type="inferred from homology"/>
<feature type="binding site" evidence="8">
    <location>
        <position position="379"/>
    </location>
    <ligand>
        <name>[4Fe-4S] cluster</name>
        <dbReference type="ChEBI" id="CHEBI:49883"/>
        <label>1</label>
    </ligand>
</feature>
<feature type="domain" description="4Fe-4S ferredoxin-type" evidence="10">
    <location>
        <begin position="403"/>
        <end position="432"/>
    </location>
</feature>
<keyword evidence="8" id="KW-0997">Cell inner membrane</keyword>
<dbReference type="AlphaFoldDB" id="A0A1E3GS48"/>
<dbReference type="InterPro" id="IPR010208">
    <property type="entry name" value="Ion_transpt_RnfC/RsxC"/>
</dbReference>
<keyword evidence="8" id="KW-0472">Membrane</keyword>
<dbReference type="Pfam" id="PF12838">
    <property type="entry name" value="Fer4_7"/>
    <property type="match status" value="1"/>
</dbReference>
<dbReference type="InterPro" id="IPR026902">
    <property type="entry name" value="RnfC_N"/>
</dbReference>
<dbReference type="GO" id="GO:0046872">
    <property type="term" value="F:metal ion binding"/>
    <property type="evidence" value="ECO:0007669"/>
    <property type="project" value="UniProtKB-KW"/>
</dbReference>
<evidence type="ECO:0000256" key="7">
    <source>
        <dbReference type="ARBA" id="ARBA00023014"/>
    </source>
</evidence>
<feature type="binding site" evidence="8">
    <location>
        <position position="422"/>
    </location>
    <ligand>
        <name>[4Fe-4S] cluster</name>
        <dbReference type="ChEBI" id="CHEBI:49883"/>
        <label>1</label>
    </ligand>
</feature>
<comment type="cofactor">
    <cofactor evidence="8">
        <name>[4Fe-4S] cluster</name>
        <dbReference type="ChEBI" id="CHEBI:49883"/>
    </cofactor>
    <text evidence="8">Binds 2 [4Fe-4S] clusters per subunit.</text>
</comment>
<dbReference type="GO" id="GO:0009055">
    <property type="term" value="F:electron transfer activity"/>
    <property type="evidence" value="ECO:0007669"/>
    <property type="project" value="InterPro"/>
</dbReference>
<comment type="subunit">
    <text evidence="8">The complex is composed of six subunits: RnfA, RnfB, RnfC, RnfD, RnfE and RnfG.</text>
</comment>
<dbReference type="NCBIfam" id="TIGR01945">
    <property type="entry name" value="rnfC"/>
    <property type="match status" value="1"/>
</dbReference>
<organism evidence="11 12">
    <name type="scientific">Methylophaga muralis</name>
    <dbReference type="NCBI Taxonomy" id="291169"/>
    <lineage>
        <taxon>Bacteria</taxon>
        <taxon>Pseudomonadati</taxon>
        <taxon>Pseudomonadota</taxon>
        <taxon>Gammaproteobacteria</taxon>
        <taxon>Thiotrichales</taxon>
        <taxon>Piscirickettsiaceae</taxon>
        <taxon>Methylophaga</taxon>
    </lineage>
</organism>
<comment type="subcellular location">
    <subcellularLocation>
        <location evidence="8">Cell inner membrane</location>
        <topology evidence="8">Peripheral membrane protein</topology>
    </subcellularLocation>
</comment>
<dbReference type="Pfam" id="PF13375">
    <property type="entry name" value="RnfC_N"/>
    <property type="match status" value="1"/>
</dbReference>
<evidence type="ECO:0000256" key="8">
    <source>
        <dbReference type="HAMAP-Rule" id="MF_00461"/>
    </source>
</evidence>
<evidence type="ECO:0000256" key="4">
    <source>
        <dbReference type="ARBA" id="ARBA00022737"/>
    </source>
</evidence>
<keyword evidence="4 8" id="KW-0677">Repeat</keyword>
<evidence type="ECO:0000313" key="12">
    <source>
        <dbReference type="Proteomes" id="UP000094379"/>
    </source>
</evidence>
<dbReference type="SUPFAM" id="SSF142019">
    <property type="entry name" value="Nqo1 FMN-binding domain-like"/>
    <property type="match status" value="1"/>
</dbReference>
<evidence type="ECO:0000313" key="11">
    <source>
        <dbReference type="EMBL" id="ODN66882.1"/>
    </source>
</evidence>